<feature type="compositionally biased region" description="Basic residues" evidence="1">
    <location>
        <begin position="50"/>
        <end position="67"/>
    </location>
</feature>
<name>A0A0U5GDU3_ASPCI</name>
<protein>
    <submittedName>
        <fullName evidence="2">Uncharacterized protein</fullName>
    </submittedName>
</protein>
<accession>A0A0U5GDU3</accession>
<evidence type="ECO:0000313" key="2">
    <source>
        <dbReference type="EMBL" id="CEL10006.1"/>
    </source>
</evidence>
<dbReference type="AlphaFoldDB" id="A0A0U5GDU3"/>
<gene>
    <name evidence="2" type="ORF">ASPCAL13133</name>
</gene>
<dbReference type="EMBL" id="CDMC01000016">
    <property type="protein sequence ID" value="CEL10006.1"/>
    <property type="molecule type" value="Genomic_DNA"/>
</dbReference>
<keyword evidence="3" id="KW-1185">Reference proteome</keyword>
<evidence type="ECO:0000313" key="3">
    <source>
        <dbReference type="Proteomes" id="UP000054771"/>
    </source>
</evidence>
<evidence type="ECO:0000256" key="1">
    <source>
        <dbReference type="SAM" id="MobiDB-lite"/>
    </source>
</evidence>
<proteinExistence type="predicted"/>
<reference evidence="3" key="1">
    <citation type="journal article" date="2016" name="Genome Announc.">
        <title>Draft genome sequences of fungus Aspergillus calidoustus.</title>
        <authorList>
            <person name="Horn F."/>
            <person name="Linde J."/>
            <person name="Mattern D.J."/>
            <person name="Walther G."/>
            <person name="Guthke R."/>
            <person name="Scherlach K."/>
            <person name="Martin K."/>
            <person name="Brakhage A.A."/>
            <person name="Petzke L."/>
            <person name="Valiante V."/>
        </authorList>
    </citation>
    <scope>NUCLEOTIDE SEQUENCE [LARGE SCALE GENOMIC DNA]</scope>
    <source>
        <strain evidence="3">SF006504</strain>
    </source>
</reference>
<dbReference type="Proteomes" id="UP000054771">
    <property type="component" value="Unassembled WGS sequence"/>
</dbReference>
<sequence length="124" mass="13862">MDRECDRFKKNSKKKNLTSTSETSITSADAKPVKRSVDNEEIVNQLPQDRKKKKLNASQLKQKRRYVTKWQGILDENSGNGSHVAEGDSGAKGAEDDDQFVVAVDGKLALDETMDDDFEIDVSK</sequence>
<organism evidence="2 3">
    <name type="scientific">Aspergillus calidoustus</name>
    <dbReference type="NCBI Taxonomy" id="454130"/>
    <lineage>
        <taxon>Eukaryota</taxon>
        <taxon>Fungi</taxon>
        <taxon>Dikarya</taxon>
        <taxon>Ascomycota</taxon>
        <taxon>Pezizomycotina</taxon>
        <taxon>Eurotiomycetes</taxon>
        <taxon>Eurotiomycetidae</taxon>
        <taxon>Eurotiales</taxon>
        <taxon>Aspergillaceae</taxon>
        <taxon>Aspergillus</taxon>
        <taxon>Aspergillus subgen. Nidulantes</taxon>
    </lineage>
</organism>
<feature type="region of interest" description="Disordered" evidence="1">
    <location>
        <begin position="1"/>
        <end position="97"/>
    </location>
</feature>